<dbReference type="InterPro" id="IPR003337">
    <property type="entry name" value="Trehalose_PPase"/>
</dbReference>
<evidence type="ECO:0000256" key="1">
    <source>
        <dbReference type="ARBA" id="ARBA00005199"/>
    </source>
</evidence>
<dbReference type="PANTHER" id="PTHR43768">
    <property type="entry name" value="TREHALOSE 6-PHOSPHATE PHOSPHATASE"/>
    <property type="match status" value="1"/>
</dbReference>
<dbReference type="InterPro" id="IPR044651">
    <property type="entry name" value="OTSB-like"/>
</dbReference>
<dbReference type="NCBIfam" id="TIGR01484">
    <property type="entry name" value="HAD-SF-IIB"/>
    <property type="match status" value="1"/>
</dbReference>
<dbReference type="SUPFAM" id="SSF56784">
    <property type="entry name" value="HAD-like"/>
    <property type="match status" value="1"/>
</dbReference>
<keyword evidence="6" id="KW-1185">Reference proteome</keyword>
<evidence type="ECO:0000256" key="2">
    <source>
        <dbReference type="ARBA" id="ARBA00008770"/>
    </source>
</evidence>
<comment type="cofactor">
    <cofactor evidence="4">
        <name>Mg(2+)</name>
        <dbReference type="ChEBI" id="CHEBI:18420"/>
    </cofactor>
</comment>
<proteinExistence type="inferred from homology"/>
<comment type="function">
    <text evidence="4">Removes the phosphate from trehalose 6-phosphate to produce free trehalose.</text>
</comment>
<gene>
    <name evidence="5" type="primary">otsB</name>
    <name evidence="5" type="ORF">PQ455_03240</name>
</gene>
<dbReference type="RefSeq" id="WP_273689149.1">
    <property type="nucleotide sequence ID" value="NZ_CP117411.1"/>
</dbReference>
<comment type="catalytic activity">
    <reaction evidence="4">
        <text>alpha,alpha-trehalose 6-phosphate + H2O = alpha,alpha-trehalose + phosphate</text>
        <dbReference type="Rhea" id="RHEA:23420"/>
        <dbReference type="ChEBI" id="CHEBI:15377"/>
        <dbReference type="ChEBI" id="CHEBI:16551"/>
        <dbReference type="ChEBI" id="CHEBI:43474"/>
        <dbReference type="ChEBI" id="CHEBI:58429"/>
        <dbReference type="EC" id="3.1.3.12"/>
    </reaction>
</comment>
<accession>A0ABY7TML2</accession>
<dbReference type="EC" id="3.1.3.12" evidence="4"/>
<dbReference type="EMBL" id="CP117411">
    <property type="protein sequence ID" value="WCT74258.1"/>
    <property type="molecule type" value="Genomic_DNA"/>
</dbReference>
<keyword evidence="4" id="KW-0460">Magnesium</keyword>
<organism evidence="5 6">
    <name type="scientific">Sphingomonas naphthae</name>
    <dbReference type="NCBI Taxonomy" id="1813468"/>
    <lineage>
        <taxon>Bacteria</taxon>
        <taxon>Pseudomonadati</taxon>
        <taxon>Pseudomonadota</taxon>
        <taxon>Alphaproteobacteria</taxon>
        <taxon>Sphingomonadales</taxon>
        <taxon>Sphingomonadaceae</taxon>
        <taxon>Sphingomonas</taxon>
    </lineage>
</organism>
<comment type="pathway">
    <text evidence="1 4">Glycan biosynthesis; trehalose biosynthesis.</text>
</comment>
<evidence type="ECO:0000256" key="4">
    <source>
        <dbReference type="RuleBase" id="RU361117"/>
    </source>
</evidence>
<name>A0ABY7TML2_9SPHN</name>
<protein>
    <recommendedName>
        <fullName evidence="4">Trehalose 6-phosphate phosphatase</fullName>
        <ecNumber evidence="4">3.1.3.12</ecNumber>
    </recommendedName>
</protein>
<dbReference type="Gene3D" id="3.40.50.1000">
    <property type="entry name" value="HAD superfamily/HAD-like"/>
    <property type="match status" value="1"/>
</dbReference>
<dbReference type="InterPro" id="IPR023214">
    <property type="entry name" value="HAD_sf"/>
</dbReference>
<keyword evidence="4" id="KW-0479">Metal-binding</keyword>
<dbReference type="NCBIfam" id="TIGR00685">
    <property type="entry name" value="T6PP"/>
    <property type="match status" value="1"/>
</dbReference>
<comment type="similarity">
    <text evidence="2 4">Belongs to the trehalose phosphatase family.</text>
</comment>
<dbReference type="InterPro" id="IPR006379">
    <property type="entry name" value="HAD-SF_hydro_IIB"/>
</dbReference>
<evidence type="ECO:0000313" key="5">
    <source>
        <dbReference type="EMBL" id="WCT74258.1"/>
    </source>
</evidence>
<reference evidence="5 6" key="1">
    <citation type="submission" date="2023-02" db="EMBL/GenBank/DDBJ databases">
        <title>Genome sequence of Sphingomonas naphthae.</title>
        <authorList>
            <person name="Kim S."/>
            <person name="Heo J."/>
            <person name="Kwon S.-W."/>
        </authorList>
    </citation>
    <scope>NUCLEOTIDE SEQUENCE [LARGE SCALE GENOMIC DNA]</scope>
    <source>
        <strain evidence="5 6">KACC 18716</strain>
    </source>
</reference>
<dbReference type="InterPro" id="IPR036412">
    <property type="entry name" value="HAD-like_sf"/>
</dbReference>
<evidence type="ECO:0000313" key="6">
    <source>
        <dbReference type="Proteomes" id="UP001220395"/>
    </source>
</evidence>
<dbReference type="GO" id="GO:0004805">
    <property type="term" value="F:trehalose-phosphatase activity"/>
    <property type="evidence" value="ECO:0007669"/>
    <property type="project" value="UniProtKB-EC"/>
</dbReference>
<sequence length="247" mass="25949">MNRIAPPPADLLAGASLFLDFDGTLVEMAPRPDAVVVDEPLRLLMRDLLRALDGRLAIITGRSIAQIGGLFGDLRTAVSGSHGLEFCWADGRRAAPDAPAWLPGAYVQARALAEANEGVVIEEKPFGVALHYRLRPEAEAACHALATAIAEQGGGVLQPGKMMVEVRPAGDDKGSAVRRFMADPAMAGTVPIFIGDDLTDEPAFVAARELGGHGILVGPDRDTAANFALGSVSETLAWLRAALGDHE</sequence>
<dbReference type="Pfam" id="PF02358">
    <property type="entry name" value="Trehalose_PPase"/>
    <property type="match status" value="1"/>
</dbReference>
<dbReference type="Proteomes" id="UP001220395">
    <property type="component" value="Chromosome"/>
</dbReference>
<keyword evidence="3 4" id="KW-0378">Hydrolase</keyword>
<dbReference type="PANTHER" id="PTHR43768:SF3">
    <property type="entry name" value="TREHALOSE 6-PHOSPHATE PHOSPHATASE"/>
    <property type="match status" value="1"/>
</dbReference>
<evidence type="ECO:0000256" key="3">
    <source>
        <dbReference type="ARBA" id="ARBA00022801"/>
    </source>
</evidence>
<dbReference type="Gene3D" id="3.30.70.1020">
    <property type="entry name" value="Trehalose-6-phosphate phosphatase related protein, domain 2"/>
    <property type="match status" value="1"/>
</dbReference>